<evidence type="ECO:0000256" key="3">
    <source>
        <dbReference type="SAM" id="SignalP"/>
    </source>
</evidence>
<reference evidence="4 5" key="1">
    <citation type="journal article" date="2018" name="IMA Fungus">
        <title>IMA Genome-F 9: Draft genome sequence of Annulohypoxylon stygium, Aspergillus mulundensis, Berkeleyomyces basicola (syn. Thielaviopsis basicola), Ceratocystis smalleyi, two Cercospora beticola strains, Coleophoma cylindrospora, Fusarium fracticaudum, Phialophora cf. hyalina, and Morchella septimelata.</title>
        <authorList>
            <person name="Wingfield B.D."/>
            <person name="Bills G.F."/>
            <person name="Dong Y."/>
            <person name="Huang W."/>
            <person name="Nel W.J."/>
            <person name="Swalarsk-Parry B.S."/>
            <person name="Vaghefi N."/>
            <person name="Wilken P.M."/>
            <person name="An Z."/>
            <person name="de Beer Z.W."/>
            <person name="De Vos L."/>
            <person name="Chen L."/>
            <person name="Duong T.A."/>
            <person name="Gao Y."/>
            <person name="Hammerbacher A."/>
            <person name="Kikkert J.R."/>
            <person name="Li Y."/>
            <person name="Li H."/>
            <person name="Li K."/>
            <person name="Li Q."/>
            <person name="Liu X."/>
            <person name="Ma X."/>
            <person name="Naidoo K."/>
            <person name="Pethybridge S.J."/>
            <person name="Sun J."/>
            <person name="Steenkamp E.T."/>
            <person name="van der Nest M.A."/>
            <person name="van Wyk S."/>
            <person name="Wingfield M.J."/>
            <person name="Xiong C."/>
            <person name="Yue Q."/>
            <person name="Zhang X."/>
        </authorList>
    </citation>
    <scope>NUCLEOTIDE SEQUENCE [LARGE SCALE GENOMIC DNA]</scope>
    <source>
        <strain evidence="4 5">BP6252</strain>
    </source>
</reference>
<keyword evidence="2" id="KW-1133">Transmembrane helix</keyword>
<feature type="signal peptide" evidence="3">
    <location>
        <begin position="1"/>
        <end position="20"/>
    </location>
</feature>
<evidence type="ECO:0000256" key="2">
    <source>
        <dbReference type="SAM" id="Phobius"/>
    </source>
</evidence>
<gene>
    <name evidence="4" type="ORF">BP6252_03867</name>
</gene>
<comment type="caution">
    <text evidence="4">The sequence shown here is derived from an EMBL/GenBank/DDBJ whole genome shotgun (WGS) entry which is preliminary data.</text>
</comment>
<dbReference type="Proteomes" id="UP000256645">
    <property type="component" value="Unassembled WGS sequence"/>
</dbReference>
<evidence type="ECO:0000313" key="4">
    <source>
        <dbReference type="EMBL" id="RDW82755.1"/>
    </source>
</evidence>
<evidence type="ECO:0008006" key="6">
    <source>
        <dbReference type="Google" id="ProtNLM"/>
    </source>
</evidence>
<keyword evidence="5" id="KW-1185">Reference proteome</keyword>
<keyword evidence="3" id="KW-0732">Signal</keyword>
<dbReference type="AlphaFoldDB" id="A0A3D8S8R8"/>
<evidence type="ECO:0000256" key="1">
    <source>
        <dbReference type="SAM" id="MobiDB-lite"/>
    </source>
</evidence>
<protein>
    <recommendedName>
        <fullName evidence="6">Extracellular membrane protein CFEM domain-containing protein</fullName>
    </recommendedName>
</protein>
<name>A0A3D8S8R8_9HELO</name>
<dbReference type="EMBL" id="PDLM01000003">
    <property type="protein sequence ID" value="RDW82755.1"/>
    <property type="molecule type" value="Genomic_DNA"/>
</dbReference>
<keyword evidence="2" id="KW-0472">Membrane</keyword>
<feature type="transmembrane region" description="Helical" evidence="2">
    <location>
        <begin position="426"/>
        <end position="452"/>
    </location>
</feature>
<dbReference type="OrthoDB" id="4153189at2759"/>
<feature type="compositionally biased region" description="Polar residues" evidence="1">
    <location>
        <begin position="387"/>
        <end position="413"/>
    </location>
</feature>
<evidence type="ECO:0000313" key="5">
    <source>
        <dbReference type="Proteomes" id="UP000256645"/>
    </source>
</evidence>
<feature type="chain" id="PRO_5017716939" description="Extracellular membrane protein CFEM domain-containing protein" evidence="3">
    <location>
        <begin position="21"/>
        <end position="489"/>
    </location>
</feature>
<keyword evidence="2" id="KW-0812">Transmembrane</keyword>
<feature type="region of interest" description="Disordered" evidence="1">
    <location>
        <begin position="372"/>
        <end position="418"/>
    </location>
</feature>
<organism evidence="4 5">
    <name type="scientific">Coleophoma cylindrospora</name>
    <dbReference type="NCBI Taxonomy" id="1849047"/>
    <lineage>
        <taxon>Eukaryota</taxon>
        <taxon>Fungi</taxon>
        <taxon>Dikarya</taxon>
        <taxon>Ascomycota</taxon>
        <taxon>Pezizomycotina</taxon>
        <taxon>Leotiomycetes</taxon>
        <taxon>Helotiales</taxon>
        <taxon>Dermateaceae</taxon>
        <taxon>Coleophoma</taxon>
    </lineage>
</organism>
<sequence length="489" mass="51813">MMRLPILFHLGLAATPTVLQRQLTTPSQFPQAVITTPPTLSDNPACRLVGTALYICESLTPTFTALDPTAQAPCLCYSSTRWVPEIFDSAVSLCVLYASTAVPKSLGSVEILQGFCGRVGDVRTFENPRTKPFSSSTTQTSIAAPQISSVLSIDTEIAILTLLESSISVSLSVTIDIVTTLSTQPTETLNSITNMPGLSSLNFPATTTATTPISVSFQSLTTISISVTTPINAETTVSLALIPSTLDSKPSFLDPVINSESFNTLESLSSSFWSTSSALISSLMAISLTAKTESDIAQLSTTSSLLSISFTDSSTISTPTSFTMSRAVLTTTFSSTLFLLTKSRSVSKDVPTSTSVSSPISTSIRITQIFPTAKATPSGPTTPKGHPSSTRSESSTNKHSKGHSPTATPQASTRGPKPSWHKHEVILLSGILAMLSTFLMLGLAILVSYIYAGFKLVNTVKGHSHQKGFKRIASLSDLKDTVVDYPSMI</sequence>
<proteinExistence type="predicted"/>
<accession>A0A3D8S8R8</accession>